<dbReference type="Proteomes" id="UP001476282">
    <property type="component" value="Unassembled WGS sequence"/>
</dbReference>
<feature type="region of interest" description="Disordered" evidence="1">
    <location>
        <begin position="86"/>
        <end position="107"/>
    </location>
</feature>
<dbReference type="EMBL" id="BAABRI010000012">
    <property type="protein sequence ID" value="GAA5483088.1"/>
    <property type="molecule type" value="Genomic_DNA"/>
</dbReference>
<sequence length="107" mass="12213">MHSLEDAFREQDLVMEKALDACLLLKRFRDENHGENWSPQLGETLHPLLEALSSATRELAKATEKVCVIHQHWLDIARNPTAVEMPPGVLSGRMPLERLEMEDNDEP</sequence>
<accession>A0ABP9UND2</accession>
<evidence type="ECO:0008006" key="4">
    <source>
        <dbReference type="Google" id="ProtNLM"/>
    </source>
</evidence>
<evidence type="ECO:0000313" key="3">
    <source>
        <dbReference type="Proteomes" id="UP001476282"/>
    </source>
</evidence>
<name>A0ABP9UND2_9BACT</name>
<protein>
    <recommendedName>
        <fullName evidence="4">Transposase</fullName>
    </recommendedName>
</protein>
<dbReference type="RefSeq" id="WP_353567213.1">
    <property type="nucleotide sequence ID" value="NZ_BAABRI010000012.1"/>
</dbReference>
<evidence type="ECO:0000256" key="1">
    <source>
        <dbReference type="SAM" id="MobiDB-lite"/>
    </source>
</evidence>
<keyword evidence="3" id="KW-1185">Reference proteome</keyword>
<reference evidence="2 3" key="1">
    <citation type="submission" date="2024-02" db="EMBL/GenBank/DDBJ databases">
        <title>Haloferula sargassicola NBRC 104335.</title>
        <authorList>
            <person name="Ichikawa N."/>
            <person name="Katano-Makiyama Y."/>
            <person name="Hidaka K."/>
        </authorList>
    </citation>
    <scope>NUCLEOTIDE SEQUENCE [LARGE SCALE GENOMIC DNA]</scope>
    <source>
        <strain evidence="2 3">NBRC 104335</strain>
    </source>
</reference>
<gene>
    <name evidence="2" type="ORF">Hsar01_02315</name>
</gene>
<proteinExistence type="predicted"/>
<evidence type="ECO:0000313" key="2">
    <source>
        <dbReference type="EMBL" id="GAA5483088.1"/>
    </source>
</evidence>
<comment type="caution">
    <text evidence="2">The sequence shown here is derived from an EMBL/GenBank/DDBJ whole genome shotgun (WGS) entry which is preliminary data.</text>
</comment>
<organism evidence="2 3">
    <name type="scientific">Haloferula sargassicola</name>
    <dbReference type="NCBI Taxonomy" id="490096"/>
    <lineage>
        <taxon>Bacteria</taxon>
        <taxon>Pseudomonadati</taxon>
        <taxon>Verrucomicrobiota</taxon>
        <taxon>Verrucomicrobiia</taxon>
        <taxon>Verrucomicrobiales</taxon>
        <taxon>Verrucomicrobiaceae</taxon>
        <taxon>Haloferula</taxon>
    </lineage>
</organism>